<evidence type="ECO:0000313" key="1">
    <source>
        <dbReference type="EMBL" id="EGQ21053.1"/>
    </source>
</evidence>
<reference evidence="1 2" key="1">
    <citation type="submission" date="2011-04" db="EMBL/GenBank/DDBJ databases">
        <authorList>
            <person name="Muzny D."/>
            <person name="Qin X."/>
            <person name="Deng J."/>
            <person name="Jiang H."/>
            <person name="Liu Y."/>
            <person name="Qu J."/>
            <person name="Song X.-Z."/>
            <person name="Zhang L."/>
            <person name="Thornton R."/>
            <person name="Coyle M."/>
            <person name="Francisco L."/>
            <person name="Jackson L."/>
            <person name="Javaid M."/>
            <person name="Korchina V."/>
            <person name="Kovar C."/>
            <person name="Mata R."/>
            <person name="Mathew T."/>
            <person name="Ngo R."/>
            <person name="Nguyen L."/>
            <person name="Nguyen N."/>
            <person name="Okwuonu G."/>
            <person name="Ongeri F."/>
            <person name="Pham C."/>
            <person name="Simmons D."/>
            <person name="Wilczek-Boney K."/>
            <person name="Hale W."/>
            <person name="Jakkamsetti A."/>
            <person name="Pham P."/>
            <person name="Ruth R."/>
            <person name="San Lucas F."/>
            <person name="Warren J."/>
            <person name="Zhang J."/>
            <person name="Zhao Z."/>
            <person name="Zhou C."/>
            <person name="Zhu D."/>
            <person name="Lee S."/>
            <person name="Bess C."/>
            <person name="Blankenburg K."/>
            <person name="Forbes L."/>
            <person name="Fu Q."/>
            <person name="Gubbala S."/>
            <person name="Hirani K."/>
            <person name="Jayaseelan J.C."/>
            <person name="Lara F."/>
            <person name="Munidasa M."/>
            <person name="Palculict T."/>
            <person name="Patil S."/>
            <person name="Pu L.-L."/>
            <person name="Saada N."/>
            <person name="Tang L."/>
            <person name="Weissenberger G."/>
            <person name="Zhu Y."/>
            <person name="Hemphill L."/>
            <person name="Shang Y."/>
            <person name="Youmans B."/>
            <person name="Ayvaz T."/>
            <person name="Ross M."/>
            <person name="Santibanez J."/>
            <person name="Aqrawi P."/>
            <person name="Gross S."/>
            <person name="Joshi V."/>
            <person name="Fowler G."/>
            <person name="Nazareth L."/>
            <person name="Reid J."/>
            <person name="Worley K."/>
            <person name="Petrosino J."/>
            <person name="Highlander S."/>
            <person name="Gibbs R."/>
        </authorList>
    </citation>
    <scope>NUCLEOTIDE SEQUENCE [LARGE SCALE GENOMIC DNA]</scope>
    <source>
        <strain evidence="1 2">ATCC 700821</strain>
    </source>
</reference>
<dbReference type="Proteomes" id="UP000004123">
    <property type="component" value="Unassembled WGS sequence"/>
</dbReference>
<evidence type="ECO:0000313" key="2">
    <source>
        <dbReference type="Proteomes" id="UP000004123"/>
    </source>
</evidence>
<dbReference type="AlphaFoldDB" id="F9DFY9"/>
<organism evidence="1 2">
    <name type="scientific">Prevotella pallens ATCC 700821</name>
    <dbReference type="NCBI Taxonomy" id="997353"/>
    <lineage>
        <taxon>Bacteria</taxon>
        <taxon>Pseudomonadati</taxon>
        <taxon>Bacteroidota</taxon>
        <taxon>Bacteroidia</taxon>
        <taxon>Bacteroidales</taxon>
        <taxon>Prevotellaceae</taxon>
        <taxon>Prevotella</taxon>
    </lineage>
</organism>
<accession>F9DFY9</accession>
<name>F9DFY9_9BACT</name>
<comment type="caution">
    <text evidence="1">The sequence shown here is derived from an EMBL/GenBank/DDBJ whole genome shotgun (WGS) entry which is preliminary data.</text>
</comment>
<dbReference type="HOGENOM" id="CLU_3121263_0_0_10"/>
<proteinExistence type="predicted"/>
<protein>
    <submittedName>
        <fullName evidence="1">Uncharacterized protein</fullName>
    </submittedName>
</protein>
<dbReference type="EMBL" id="AFPY01000023">
    <property type="protein sequence ID" value="EGQ21053.1"/>
    <property type="molecule type" value="Genomic_DNA"/>
</dbReference>
<gene>
    <name evidence="1" type="ORF">HMPREF9144_0579</name>
</gene>
<sequence>MFNSVYEGELPNTNACEKEISDKPIRKRNRIPLRARFLKEGFILSNKFIG</sequence>